<dbReference type="SUPFAM" id="SSF53474">
    <property type="entry name" value="alpha/beta-Hydrolases"/>
    <property type="match status" value="1"/>
</dbReference>
<dbReference type="RefSeq" id="WP_273925843.1">
    <property type="nucleotide sequence ID" value="NZ_JAQSIO010000002.1"/>
</dbReference>
<comment type="caution">
    <text evidence="4">The sequence shown here is derived from an EMBL/GenBank/DDBJ whole genome shotgun (WGS) entry which is preliminary data.</text>
</comment>
<dbReference type="PANTHER" id="PTHR22946">
    <property type="entry name" value="DIENELACTONE HYDROLASE DOMAIN-CONTAINING PROTEIN-RELATED"/>
    <property type="match status" value="1"/>
</dbReference>
<feature type="signal peptide" evidence="2">
    <location>
        <begin position="1"/>
        <end position="30"/>
    </location>
</feature>
<dbReference type="Proteomes" id="UP001528672">
    <property type="component" value="Unassembled WGS sequence"/>
</dbReference>
<dbReference type="InterPro" id="IPR050261">
    <property type="entry name" value="FrsA_esterase"/>
</dbReference>
<keyword evidence="5" id="KW-1185">Reference proteome</keyword>
<organism evidence="4 5">
    <name type="scientific">Curvibacter microcysteis</name>
    <dbReference type="NCBI Taxonomy" id="3026419"/>
    <lineage>
        <taxon>Bacteria</taxon>
        <taxon>Pseudomonadati</taxon>
        <taxon>Pseudomonadota</taxon>
        <taxon>Betaproteobacteria</taxon>
        <taxon>Burkholderiales</taxon>
        <taxon>Comamonadaceae</taxon>
        <taxon>Curvibacter</taxon>
    </lineage>
</organism>
<evidence type="ECO:0000259" key="3">
    <source>
        <dbReference type="Pfam" id="PF01738"/>
    </source>
</evidence>
<dbReference type="GO" id="GO:0016787">
    <property type="term" value="F:hydrolase activity"/>
    <property type="evidence" value="ECO:0007669"/>
    <property type="project" value="UniProtKB-KW"/>
</dbReference>
<protein>
    <submittedName>
        <fullName evidence="4">Dienelactone hydrolase family protein</fullName>
    </submittedName>
</protein>
<accession>A0ABT5MCA9</accession>
<gene>
    <name evidence="4" type="ORF">PSQ39_06200</name>
</gene>
<dbReference type="EMBL" id="JAQSIO010000002">
    <property type="protein sequence ID" value="MDD0814218.1"/>
    <property type="molecule type" value="Genomic_DNA"/>
</dbReference>
<feature type="chain" id="PRO_5047019882" evidence="2">
    <location>
        <begin position="31"/>
        <end position="354"/>
    </location>
</feature>
<dbReference type="InterPro" id="IPR002925">
    <property type="entry name" value="Dienelactn_hydro"/>
</dbReference>
<dbReference type="PANTHER" id="PTHR22946:SF9">
    <property type="entry name" value="POLYKETIDE TRANSFERASE AF380"/>
    <property type="match status" value="1"/>
</dbReference>
<dbReference type="Pfam" id="PF01738">
    <property type="entry name" value="DLH"/>
    <property type="match status" value="1"/>
</dbReference>
<reference evidence="4 5" key="1">
    <citation type="submission" date="2023-02" db="EMBL/GenBank/DDBJ databases">
        <title>Bacterial whole genome sequence for Curvibacter sp. HBC28.</title>
        <authorList>
            <person name="Le V."/>
            <person name="Ko S.-R."/>
            <person name="Ahn C.-Y."/>
            <person name="Oh H.-M."/>
        </authorList>
    </citation>
    <scope>NUCLEOTIDE SEQUENCE [LARGE SCALE GENOMIC DNA]</scope>
    <source>
        <strain evidence="4 5">HBC28</strain>
    </source>
</reference>
<proteinExistence type="predicted"/>
<evidence type="ECO:0000313" key="4">
    <source>
        <dbReference type="EMBL" id="MDD0814218.1"/>
    </source>
</evidence>
<evidence type="ECO:0000313" key="5">
    <source>
        <dbReference type="Proteomes" id="UP001528672"/>
    </source>
</evidence>
<dbReference type="InterPro" id="IPR029058">
    <property type="entry name" value="AB_hydrolase_fold"/>
</dbReference>
<evidence type="ECO:0000256" key="1">
    <source>
        <dbReference type="ARBA" id="ARBA00022801"/>
    </source>
</evidence>
<keyword evidence="1 4" id="KW-0378">Hydrolase</keyword>
<sequence length="354" mass="37314">MTRLPVMAAVRSSLTALAMAASLASGWAVAQSAPSAEAVPVLSAAERASLAGRVELHGLPSLTLSDAQFLRGETQGAQPVTVGAELRLAAVPGRQPVVVLIHGSGGIGSNVDLWARDFNAMGVATLAIDGFTGRGLVSTSTQQAALGRLNLSLDAYKALDLLAKHPRIDPQRVVLMGFSRGGQATLFASLKRFNEQWNRSGIRYAAYIPFYPDCMTQYQGDTELAGGPVRIHHGLADDYNPAAACQPYVARLQKAGQDVELLPYPGAHHGFDAPTAPNPAQPSKGAQTVRACVIRETTPGLLVNEATGQAFSYEDACVQRDPHVGHDPVATAQARASVHGFVRQLFKLPASAKP</sequence>
<name>A0ABT5MCA9_9BURK</name>
<dbReference type="Gene3D" id="3.40.50.1820">
    <property type="entry name" value="alpha/beta hydrolase"/>
    <property type="match status" value="1"/>
</dbReference>
<keyword evidence="2" id="KW-0732">Signal</keyword>
<evidence type="ECO:0000256" key="2">
    <source>
        <dbReference type="SAM" id="SignalP"/>
    </source>
</evidence>
<feature type="domain" description="Dienelactone hydrolase" evidence="3">
    <location>
        <begin position="92"/>
        <end position="280"/>
    </location>
</feature>